<protein>
    <submittedName>
        <fullName evidence="1">Uncharacterized protein</fullName>
    </submittedName>
</protein>
<comment type="caution">
    <text evidence="1">The sequence shown here is derived from an EMBL/GenBank/DDBJ whole genome shotgun (WGS) entry which is preliminary data.</text>
</comment>
<proteinExistence type="predicted"/>
<gene>
    <name evidence="1" type="ORF">S03H2_72916</name>
</gene>
<name>X1JL90_9ZZZZ</name>
<evidence type="ECO:0000313" key="1">
    <source>
        <dbReference type="EMBL" id="GAH94852.1"/>
    </source>
</evidence>
<dbReference type="AlphaFoldDB" id="X1JL90"/>
<sequence length="40" mass="4638">EIVRILKRKLKVPEPDDILRLLSHSAEIIKNMDRAITALK</sequence>
<accession>X1JL90</accession>
<reference evidence="1" key="1">
    <citation type="journal article" date="2014" name="Front. Microbiol.">
        <title>High frequency of phylogenetically diverse reductive dehalogenase-homologous genes in deep subseafloor sedimentary metagenomes.</title>
        <authorList>
            <person name="Kawai M."/>
            <person name="Futagami T."/>
            <person name="Toyoda A."/>
            <person name="Takaki Y."/>
            <person name="Nishi S."/>
            <person name="Hori S."/>
            <person name="Arai W."/>
            <person name="Tsubouchi T."/>
            <person name="Morono Y."/>
            <person name="Uchiyama I."/>
            <person name="Ito T."/>
            <person name="Fujiyama A."/>
            <person name="Inagaki F."/>
            <person name="Takami H."/>
        </authorList>
    </citation>
    <scope>NUCLEOTIDE SEQUENCE</scope>
    <source>
        <strain evidence="1">Expedition CK06-06</strain>
    </source>
</reference>
<feature type="non-terminal residue" evidence="1">
    <location>
        <position position="40"/>
    </location>
</feature>
<organism evidence="1">
    <name type="scientific">marine sediment metagenome</name>
    <dbReference type="NCBI Taxonomy" id="412755"/>
    <lineage>
        <taxon>unclassified sequences</taxon>
        <taxon>metagenomes</taxon>
        <taxon>ecological metagenomes</taxon>
    </lineage>
</organism>
<dbReference type="EMBL" id="BARU01049616">
    <property type="protein sequence ID" value="GAH94852.1"/>
    <property type="molecule type" value="Genomic_DNA"/>
</dbReference>
<feature type="non-terminal residue" evidence="1">
    <location>
        <position position="1"/>
    </location>
</feature>